<dbReference type="RefSeq" id="WP_003846363.1">
    <property type="nucleotide sequence ID" value="NZ_BQKK01000002.1"/>
</dbReference>
<evidence type="ECO:0000313" key="2">
    <source>
        <dbReference type="Proteomes" id="UP001054925"/>
    </source>
</evidence>
<protein>
    <submittedName>
        <fullName evidence="1">Uncharacterized protein</fullName>
    </submittedName>
</protein>
<organism evidence="1 2">
    <name type="scientific">Corynebacterium ammoniagenes</name>
    <name type="common">Brevibacterium ammoniagenes</name>
    <dbReference type="NCBI Taxonomy" id="1697"/>
    <lineage>
        <taxon>Bacteria</taxon>
        <taxon>Bacillati</taxon>
        <taxon>Actinomycetota</taxon>
        <taxon>Actinomycetes</taxon>
        <taxon>Mycobacteriales</taxon>
        <taxon>Corynebacteriaceae</taxon>
        <taxon>Corynebacterium</taxon>
    </lineage>
</organism>
<evidence type="ECO:0000313" key="1">
    <source>
        <dbReference type="EMBL" id="GJN42645.1"/>
    </source>
</evidence>
<dbReference type="AlphaFoldDB" id="A0AAV5G957"/>
<gene>
    <name evidence="1" type="ORF">CAT723_11240</name>
</gene>
<reference evidence="1" key="1">
    <citation type="submission" date="2021-12" db="EMBL/GenBank/DDBJ databases">
        <title>Draft genome sequence of Corynebacterium ammoniagenes strain T-723.</title>
        <authorList>
            <person name="Matsuzawa M."/>
            <person name="Hiratani M."/>
            <person name="Abe I."/>
            <person name="Tsuji Y."/>
            <person name="Nakamura J."/>
        </authorList>
    </citation>
    <scope>NUCLEOTIDE SEQUENCE</scope>
    <source>
        <strain evidence="1">T-723</strain>
    </source>
</reference>
<dbReference type="EMBL" id="BQKK01000002">
    <property type="protein sequence ID" value="GJN42645.1"/>
    <property type="molecule type" value="Genomic_DNA"/>
</dbReference>
<comment type="caution">
    <text evidence="1">The sequence shown here is derived from an EMBL/GenBank/DDBJ whole genome shotgun (WGS) entry which is preliminary data.</text>
</comment>
<name>A0AAV5G957_CORAM</name>
<sequence>MGIKDLWDKITGNTGPKLAKASGEIAQHKVEHLDVFTAEAMVIVEIAAADVDTVLAIARSTSPGALVSDSTTVIFVPTQREVLPVKDPKKGWILPLDSEVANKLSATPGDYEINPQIAFVVTS</sequence>
<proteinExistence type="predicted"/>
<accession>A0AAV5G957</accession>
<dbReference type="Proteomes" id="UP001054925">
    <property type="component" value="Unassembled WGS sequence"/>
</dbReference>